<accession>A0A1M5JHC8</accession>
<reference evidence="2" key="1">
    <citation type="submission" date="2016-11" db="EMBL/GenBank/DDBJ databases">
        <authorList>
            <person name="Varghese N."/>
            <person name="Submissions S."/>
        </authorList>
    </citation>
    <scope>NUCLEOTIDE SEQUENCE [LARGE SCALE GENOMIC DNA]</scope>
    <source>
        <strain evidence="2">DSM 25330</strain>
    </source>
</reference>
<dbReference type="AlphaFoldDB" id="A0A1M5JHC8"/>
<dbReference type="PROSITE" id="PS51257">
    <property type="entry name" value="PROKAR_LIPOPROTEIN"/>
    <property type="match status" value="1"/>
</dbReference>
<gene>
    <name evidence="1" type="ORF">SAMN05444148_0029</name>
</gene>
<dbReference type="EMBL" id="FQWS01000001">
    <property type="protein sequence ID" value="SHG39994.1"/>
    <property type="molecule type" value="Genomic_DNA"/>
</dbReference>
<dbReference type="OrthoDB" id="1013900at2"/>
<protein>
    <submittedName>
        <fullName evidence="1">Uncharacterized protein</fullName>
    </submittedName>
</protein>
<evidence type="ECO:0000313" key="1">
    <source>
        <dbReference type="EMBL" id="SHG39994.1"/>
    </source>
</evidence>
<name>A0A1M5JHC8_9FLAO</name>
<organism evidence="1 2">
    <name type="scientific">Winogradskyella jejuensis</name>
    <dbReference type="NCBI Taxonomy" id="1089305"/>
    <lineage>
        <taxon>Bacteria</taxon>
        <taxon>Pseudomonadati</taxon>
        <taxon>Bacteroidota</taxon>
        <taxon>Flavobacteriia</taxon>
        <taxon>Flavobacteriales</taxon>
        <taxon>Flavobacteriaceae</taxon>
        <taxon>Winogradskyella</taxon>
    </lineage>
</organism>
<proteinExistence type="predicted"/>
<evidence type="ECO:0000313" key="2">
    <source>
        <dbReference type="Proteomes" id="UP000184522"/>
    </source>
</evidence>
<keyword evidence="2" id="KW-1185">Reference proteome</keyword>
<sequence>MIKKMFLGVLALGLMFTSCDDDDDVVIIPDAGTLSGGPFSFTVDGQPDMVTGVSTDVSAVGTNRTFVITDLDLNILGTPPTLEALEGVNFDGAGRGVCLIWYLRYENDTNIDTVTNAADLTGSFSLSNSIRVERGPNADAITGGPFNFTVDGMADMVSGIAFENPDNRVGTNATWVITDDTGMILGTPPTLTAVEGVNFDGAGVGVCLIWYLRYENDTNIATVSNANNLTGTFHLSNSITVNRN</sequence>
<dbReference type="RefSeq" id="WP_143185544.1">
    <property type="nucleotide sequence ID" value="NZ_FQWS01000001.1"/>
</dbReference>
<dbReference type="Proteomes" id="UP000184522">
    <property type="component" value="Unassembled WGS sequence"/>
</dbReference>
<dbReference type="STRING" id="1089305.SAMN05444148_0029"/>